<feature type="domain" description="Zn(2)-C6 fungal-type" evidence="4">
    <location>
        <begin position="38"/>
        <end position="74"/>
    </location>
</feature>
<dbReference type="CDD" id="cd00067">
    <property type="entry name" value="GAL4"/>
    <property type="match status" value="1"/>
</dbReference>
<dbReference type="PROSITE" id="PS50048">
    <property type="entry name" value="ZN2_CY6_FUNGAL_2"/>
    <property type="match status" value="1"/>
</dbReference>
<dbReference type="GO" id="GO:0005634">
    <property type="term" value="C:nucleus"/>
    <property type="evidence" value="ECO:0007669"/>
    <property type="project" value="TreeGrafter"/>
</dbReference>
<dbReference type="SMART" id="SM00066">
    <property type="entry name" value="GAL4"/>
    <property type="match status" value="1"/>
</dbReference>
<dbReference type="Gene3D" id="4.10.240.10">
    <property type="entry name" value="Zn(2)-C6 fungal-type DNA-binding domain"/>
    <property type="match status" value="1"/>
</dbReference>
<gene>
    <name evidence="5" type="ORF">CANCADRAFT_113569</name>
</gene>
<feature type="region of interest" description="Disordered" evidence="3">
    <location>
        <begin position="250"/>
        <end position="290"/>
    </location>
</feature>
<proteinExistence type="predicted"/>
<dbReference type="PROSITE" id="PS00463">
    <property type="entry name" value="ZN2_CY6_FUNGAL_1"/>
    <property type="match status" value="1"/>
</dbReference>
<dbReference type="GO" id="GO:0045944">
    <property type="term" value="P:positive regulation of transcription by RNA polymerase II"/>
    <property type="evidence" value="ECO:0007669"/>
    <property type="project" value="TreeGrafter"/>
</dbReference>
<dbReference type="OrthoDB" id="2262349at2759"/>
<feature type="compositionally biased region" description="Polar residues" evidence="3">
    <location>
        <begin position="12"/>
        <end position="28"/>
    </location>
</feature>
<feature type="region of interest" description="Disordered" evidence="3">
    <location>
        <begin position="1"/>
        <end position="28"/>
    </location>
</feature>
<dbReference type="Proteomes" id="UP000095023">
    <property type="component" value="Unassembled WGS sequence"/>
</dbReference>
<feature type="region of interest" description="Disordered" evidence="3">
    <location>
        <begin position="123"/>
        <end position="157"/>
    </location>
</feature>
<keyword evidence="6" id="KW-1185">Reference proteome</keyword>
<name>A0A1E4TGY3_9ASCO</name>
<organism evidence="5 6">
    <name type="scientific">Tortispora caseinolytica NRRL Y-17796</name>
    <dbReference type="NCBI Taxonomy" id="767744"/>
    <lineage>
        <taxon>Eukaryota</taxon>
        <taxon>Fungi</taxon>
        <taxon>Dikarya</taxon>
        <taxon>Ascomycota</taxon>
        <taxon>Saccharomycotina</taxon>
        <taxon>Trigonopsidomycetes</taxon>
        <taxon>Trigonopsidales</taxon>
        <taxon>Trigonopsidaceae</taxon>
        <taxon>Tortispora</taxon>
    </lineage>
</organism>
<feature type="compositionally biased region" description="Acidic residues" evidence="3">
    <location>
        <begin position="467"/>
        <end position="481"/>
    </location>
</feature>
<feature type="region of interest" description="Disordered" evidence="3">
    <location>
        <begin position="461"/>
        <end position="501"/>
    </location>
</feature>
<dbReference type="PANTHER" id="PTHR31644:SF2">
    <property type="entry name" value="TRANSCRIPTIONAL ACTIVATOR ARO80-RELATED"/>
    <property type="match status" value="1"/>
</dbReference>
<dbReference type="AlphaFoldDB" id="A0A1E4TGY3"/>
<evidence type="ECO:0000256" key="2">
    <source>
        <dbReference type="ARBA" id="ARBA00023242"/>
    </source>
</evidence>
<dbReference type="SUPFAM" id="SSF57701">
    <property type="entry name" value="Zn2/Cys6 DNA-binding domain"/>
    <property type="match status" value="1"/>
</dbReference>
<reference evidence="6" key="1">
    <citation type="submission" date="2016-02" db="EMBL/GenBank/DDBJ databases">
        <title>Comparative genomics of biotechnologically important yeasts.</title>
        <authorList>
            <consortium name="DOE Joint Genome Institute"/>
            <person name="Riley R."/>
            <person name="Haridas S."/>
            <person name="Wolfe K.H."/>
            <person name="Lopes M.R."/>
            <person name="Hittinger C.T."/>
            <person name="Goker M."/>
            <person name="Salamov A."/>
            <person name="Wisecaver J."/>
            <person name="Long T.M."/>
            <person name="Aerts A.L."/>
            <person name="Barry K."/>
            <person name="Choi C."/>
            <person name="Clum A."/>
            <person name="Coughlan A.Y."/>
            <person name="Deshpande S."/>
            <person name="Douglass A.P."/>
            <person name="Hanson S.J."/>
            <person name="Klenk H.-P."/>
            <person name="Labutti K."/>
            <person name="Lapidus A."/>
            <person name="Lindquist E."/>
            <person name="Lipzen A."/>
            <person name="Meier-Kolthoff J.P."/>
            <person name="Ohm R.A."/>
            <person name="Otillar R.P."/>
            <person name="Pangilinan J."/>
            <person name="Peng Y."/>
            <person name="Rokas A."/>
            <person name="Rosa C.A."/>
            <person name="Scheuner C."/>
            <person name="Sibirny A.A."/>
            <person name="Slot J.C."/>
            <person name="Stielow J.B."/>
            <person name="Sun H."/>
            <person name="Kurtzman C.P."/>
            <person name="Blackwell M."/>
            <person name="Jeffries T.W."/>
            <person name="Grigoriev I.V."/>
        </authorList>
    </citation>
    <scope>NUCLEOTIDE SEQUENCE [LARGE SCALE GENOMIC DNA]</scope>
    <source>
        <strain evidence="6">NRRL Y-17796</strain>
    </source>
</reference>
<dbReference type="GO" id="GO:0003677">
    <property type="term" value="F:DNA binding"/>
    <property type="evidence" value="ECO:0007669"/>
    <property type="project" value="InterPro"/>
</dbReference>
<dbReference type="Pfam" id="PF00172">
    <property type="entry name" value="Zn_clus"/>
    <property type="match status" value="1"/>
</dbReference>
<keyword evidence="1" id="KW-0479">Metal-binding</keyword>
<dbReference type="GO" id="GO:0008270">
    <property type="term" value="F:zinc ion binding"/>
    <property type="evidence" value="ECO:0007669"/>
    <property type="project" value="InterPro"/>
</dbReference>
<feature type="compositionally biased region" description="Basic and acidic residues" evidence="3">
    <location>
        <begin position="486"/>
        <end position="496"/>
    </location>
</feature>
<evidence type="ECO:0000259" key="4">
    <source>
        <dbReference type="PROSITE" id="PS50048"/>
    </source>
</evidence>
<dbReference type="InterPro" id="IPR036864">
    <property type="entry name" value="Zn2-C6_fun-type_DNA-bd_sf"/>
</dbReference>
<dbReference type="EMBL" id="KV453842">
    <property type="protein sequence ID" value="ODV90938.1"/>
    <property type="molecule type" value="Genomic_DNA"/>
</dbReference>
<dbReference type="InterPro" id="IPR001138">
    <property type="entry name" value="Zn2Cys6_DnaBD"/>
</dbReference>
<dbReference type="GO" id="GO:0006351">
    <property type="term" value="P:DNA-templated transcription"/>
    <property type="evidence" value="ECO:0007669"/>
    <property type="project" value="InterPro"/>
</dbReference>
<evidence type="ECO:0000313" key="6">
    <source>
        <dbReference type="Proteomes" id="UP000095023"/>
    </source>
</evidence>
<sequence>MKYLDSGRNFDSDNNSVGSSASPKPYRNTGTFTRSYKACLSCRKRKVKCDLGPIDAPHDPPCVRCRRENKPCEFVESRRGGAENIQKGLLKKQKHQISNSFVPVYPQESNKCSNSVHTFDSVTSSSPITSKHHSGSDPVSVRPIVPASSGDKPVTSTHIDTRTFSTTLPNYTSLTGGPPASMLLPLPYPSRHSAGPSGWTVYADGMDMYSKRNTESSATSGVVRRELHNPADAIDILAQAASHLPIYSQTTQSQPNAAQDETRPTHSTNGDQSTPHTIADTKSANRRSKGSITRMNKVLTDTYAITKKLLTVEEAIVLISFFYEKLHPFYPFVPERYRDPNVLATNELLLDVILTISARYYDRELPENLTGENEKYKTCPLHAGYSRNLRIHSRLWIISQSLFSHTVWAEASTRSLGTVVALLLTSEWNPRAIHKRWKDYANDGIAHSSCICDEMKTPEVSSVTETGLEDDEQNSEDEDQDGTPSKTDKFSSRERQSLVNPSSRSNRMAWIMVGTAVRLAEDIGSLKIPEIYIACHLSELIVALRLGRSPMLNDVNIDELPFELSSINRVRMEIIQLLALGYKALYKSREMTRQLIRTQGYIAVLQVLQPYFSKWITDHNDILRREAHTMTAETLWMEFQYAKLYVFSIALSPTPNDRDLLDINKVNDKFLEYAFVEEAIIAAKEVISTASRIHHVLGMLRYMPVRWVTHIMHAAVFLLKAYVLGSRSGSTYTGIVFLLRKLAQILREASPDEVHVGQVYARILDQMCEVCDNDRNSGEAPEPEISIELDQNAEQDVVAQVNSADFVGNNYNAQHEVIDRMLAIHDTNAELHQVIDTIVNNGRKHGIVSGRETSCATPRAGSSRGEFFNLGQIPVDFGLRGAEGLGFIEPLVQDFEQQWGI</sequence>
<dbReference type="GO" id="GO:0000981">
    <property type="term" value="F:DNA-binding transcription factor activity, RNA polymerase II-specific"/>
    <property type="evidence" value="ECO:0007669"/>
    <property type="project" value="InterPro"/>
</dbReference>
<evidence type="ECO:0000256" key="3">
    <source>
        <dbReference type="SAM" id="MobiDB-lite"/>
    </source>
</evidence>
<accession>A0A1E4TGY3</accession>
<dbReference type="SMART" id="SM00906">
    <property type="entry name" value="Fungal_trans"/>
    <property type="match status" value="1"/>
</dbReference>
<dbReference type="CDD" id="cd12148">
    <property type="entry name" value="fungal_TF_MHR"/>
    <property type="match status" value="1"/>
</dbReference>
<dbReference type="InterPro" id="IPR007219">
    <property type="entry name" value="XnlR_reg_dom"/>
</dbReference>
<dbReference type="GO" id="GO:0009074">
    <property type="term" value="P:aromatic amino acid family catabolic process"/>
    <property type="evidence" value="ECO:0007669"/>
    <property type="project" value="TreeGrafter"/>
</dbReference>
<evidence type="ECO:0000313" key="5">
    <source>
        <dbReference type="EMBL" id="ODV90938.1"/>
    </source>
</evidence>
<protein>
    <recommendedName>
        <fullName evidence="4">Zn(2)-C6 fungal-type domain-containing protein</fullName>
    </recommendedName>
</protein>
<keyword evidence="2" id="KW-0539">Nucleus</keyword>
<feature type="compositionally biased region" description="Polar residues" evidence="3">
    <location>
        <begin position="250"/>
        <end position="282"/>
    </location>
</feature>
<dbReference type="InterPro" id="IPR052780">
    <property type="entry name" value="AAA_Catabolism_Regulators"/>
</dbReference>
<evidence type="ECO:0000256" key="1">
    <source>
        <dbReference type="ARBA" id="ARBA00022723"/>
    </source>
</evidence>
<dbReference type="PANTHER" id="PTHR31644">
    <property type="entry name" value="TRANSCRIPTIONAL ACTIVATOR ARO80-RELATED"/>
    <property type="match status" value="1"/>
</dbReference>